<dbReference type="GO" id="GO:1990904">
    <property type="term" value="C:ribonucleoprotein complex"/>
    <property type="evidence" value="ECO:0007669"/>
    <property type="project" value="UniProtKB-KW"/>
</dbReference>
<dbReference type="PANTHER" id="PTHR35928:SF2">
    <property type="entry name" value="SMALL RIBOSOMAL SUBUNIT PROTEIN US3M"/>
    <property type="match status" value="1"/>
</dbReference>
<dbReference type="GO" id="GO:0006412">
    <property type="term" value="P:translation"/>
    <property type="evidence" value="ECO:0007669"/>
    <property type="project" value="InterPro"/>
</dbReference>
<dbReference type="PANTHER" id="PTHR35928">
    <property type="entry name" value="RIBOSOMAL PROTEIN S3, MITOCHONDRIAL"/>
    <property type="match status" value="1"/>
</dbReference>
<protein>
    <recommendedName>
        <fullName evidence="6">Small ribosomal subunit protein uS3m</fullName>
    </recommendedName>
    <alternativeName>
        <fullName evidence="7">Ribosomal protein S3, mitochondrial</fullName>
    </alternativeName>
</protein>
<dbReference type="GO" id="GO:0005739">
    <property type="term" value="C:mitochondrion"/>
    <property type="evidence" value="ECO:0007669"/>
    <property type="project" value="UniProtKB-SubCell"/>
</dbReference>
<evidence type="ECO:0000259" key="8">
    <source>
        <dbReference type="Pfam" id="PF00189"/>
    </source>
</evidence>
<keyword evidence="3 9" id="KW-0689">Ribosomal protein</keyword>
<dbReference type="GeneID" id="17675508"/>
<geneLocation type="mitochondrion" evidence="9"/>
<dbReference type="InterPro" id="IPR044954">
    <property type="entry name" value="Ribosomal_uS3m_plant"/>
</dbReference>
<comment type="subcellular location">
    <subcellularLocation>
        <location evidence="1">Mitochondrion</location>
    </subcellularLocation>
</comment>
<evidence type="ECO:0000256" key="6">
    <source>
        <dbReference type="ARBA" id="ARBA00035157"/>
    </source>
</evidence>
<evidence type="ECO:0000313" key="9">
    <source>
        <dbReference type="EMBL" id="AGZ90393.1"/>
    </source>
</evidence>
<dbReference type="GO" id="GO:0005840">
    <property type="term" value="C:ribosome"/>
    <property type="evidence" value="ECO:0007669"/>
    <property type="project" value="UniProtKB-KW"/>
</dbReference>
<evidence type="ECO:0000256" key="4">
    <source>
        <dbReference type="ARBA" id="ARBA00023128"/>
    </source>
</evidence>
<dbReference type="Gene3D" id="3.30.1140.32">
    <property type="entry name" value="Ribosomal protein S3, C-terminal domain"/>
    <property type="match status" value="1"/>
</dbReference>
<dbReference type="RefSeq" id="YP_008816145.1">
    <property type="nucleotide sequence ID" value="NC_022863.1"/>
</dbReference>
<evidence type="ECO:0000256" key="1">
    <source>
        <dbReference type="ARBA" id="ARBA00004173"/>
    </source>
</evidence>
<dbReference type="InterPro" id="IPR036419">
    <property type="entry name" value="Ribosomal_S3_C_sf"/>
</dbReference>
<proteinExistence type="inferred from homology"/>
<accession>U5YEG6</accession>
<dbReference type="InterPro" id="IPR001351">
    <property type="entry name" value="Ribosomal_uS3_C"/>
</dbReference>
<comment type="similarity">
    <text evidence="2">Belongs to the universal ribosomal protein uS3 family.</text>
</comment>
<gene>
    <name evidence="9" type="primary">rps3</name>
</gene>
<dbReference type="SUPFAM" id="SSF54814">
    <property type="entry name" value="Prokaryotic type KH domain (KH-domain type II)"/>
    <property type="match status" value="1"/>
</dbReference>
<evidence type="ECO:0000256" key="2">
    <source>
        <dbReference type="ARBA" id="ARBA00010761"/>
    </source>
</evidence>
<evidence type="ECO:0000256" key="7">
    <source>
        <dbReference type="ARBA" id="ARBA00035414"/>
    </source>
</evidence>
<sequence length="515" mass="60302">MSQKINPIAVRLKFNRTSDSSWFSDYYYSSLLFLDFNFQNYLKSITDKVGSKNGFQMQKCIIYHLPKKSTAHLFCLKDFKLKKTLKKKNELSAEKKIQNNFNINQTLTNISKNLKKNTLNKKPEFMFQTDIISLNKNIPGKTIDLNMNCLNLSSNLDALNKSSFSTVLNNTLDKTYYYGLFYPIFILLKTYGFTPKSFTFFKDVFIQKSAEKKYILQNSKGANKISEWNYLDSLDKIQINNSSIIKLMDKPAKAENSIYLKFANKLKLFENLLKSDWFLIIVKNNKLGQIFNTFSEKKILKKFFFNYYCMHYFFMLKTNTLDIKLFNDKKKSCFPLFTTNNLTSSKKFENLINKKKTNFFFKDNNQILKKSRHYFFSNIKNTLSFQTNNLVKINPINISNLFQSASLVAQEIAWKLEQKKSFRTICRTLFLNLRPLLADGPVMDIKKIYKKNRYIKGIRISCSGRLNGAEIAKTECKKYSETSLHVFSDKIDYAFVKALTPYGILGIKVWISYVK</sequence>
<organism evidence="9">
    <name type="scientific">Roya obtusa</name>
    <dbReference type="NCBI Taxonomy" id="104537"/>
    <lineage>
        <taxon>Eukaryota</taxon>
        <taxon>Viridiplantae</taxon>
        <taxon>Streptophyta</taxon>
        <taxon>Zygnematophyceae</taxon>
        <taxon>Zygnematophycidae</taxon>
        <taxon>Zygnematales</taxon>
        <taxon>Mesotaeniaceae</taxon>
        <taxon>Roya</taxon>
    </lineage>
</organism>
<dbReference type="AlphaFoldDB" id="U5YEG6"/>
<evidence type="ECO:0000256" key="5">
    <source>
        <dbReference type="ARBA" id="ARBA00023274"/>
    </source>
</evidence>
<dbReference type="GO" id="GO:0003723">
    <property type="term" value="F:RNA binding"/>
    <property type="evidence" value="ECO:0007669"/>
    <property type="project" value="InterPro"/>
</dbReference>
<dbReference type="Pfam" id="PF00189">
    <property type="entry name" value="Ribosomal_S3_C"/>
    <property type="match status" value="1"/>
</dbReference>
<feature type="domain" description="Small ribosomal subunit protein uS3 C-terminal" evidence="8">
    <location>
        <begin position="453"/>
        <end position="511"/>
    </location>
</feature>
<dbReference type="GO" id="GO:0003735">
    <property type="term" value="F:structural constituent of ribosome"/>
    <property type="evidence" value="ECO:0007669"/>
    <property type="project" value="InterPro"/>
</dbReference>
<dbReference type="SUPFAM" id="SSF54821">
    <property type="entry name" value="Ribosomal protein S3 C-terminal domain"/>
    <property type="match status" value="1"/>
</dbReference>
<dbReference type="EMBL" id="KF060943">
    <property type="protein sequence ID" value="AGZ90393.1"/>
    <property type="molecule type" value="Genomic_DNA"/>
</dbReference>
<keyword evidence="4 9" id="KW-0496">Mitochondrion</keyword>
<dbReference type="InterPro" id="IPR009019">
    <property type="entry name" value="KH_sf_prok-type"/>
</dbReference>
<reference evidence="9" key="1">
    <citation type="journal article" date="2013" name="Genome Biol. Evol.">
        <title>Tracing the evolution of streptophyte algae and their mitochondrial genome.</title>
        <authorList>
            <person name="Turmel M."/>
            <person name="Otis C."/>
            <person name="Lemieux C."/>
        </authorList>
    </citation>
    <scope>NUCLEOTIDE SEQUENCE</scope>
</reference>
<name>U5YEG6_9VIRI</name>
<keyword evidence="5" id="KW-0687">Ribonucleoprotein</keyword>
<evidence type="ECO:0000256" key="3">
    <source>
        <dbReference type="ARBA" id="ARBA00022980"/>
    </source>
</evidence>